<protein>
    <submittedName>
        <fullName evidence="1">DUF2505 domain-containing protein</fullName>
    </submittedName>
</protein>
<proteinExistence type="predicted"/>
<reference evidence="1 2" key="1">
    <citation type="submission" date="2023-05" db="EMBL/GenBank/DDBJ databases">
        <title>Lithophilousrod everest ZFBP1038 complete genpme.</title>
        <authorList>
            <person name="Tian M."/>
        </authorList>
    </citation>
    <scope>NUCLEOTIDE SEQUENCE [LARGE SCALE GENOMIC DNA]</scope>
    <source>
        <strain evidence="1 2">ZFBP1038</strain>
    </source>
</reference>
<organism evidence="1 2">
    <name type="scientific">Saxibacter everestensis</name>
    <dbReference type="NCBI Taxonomy" id="2909229"/>
    <lineage>
        <taxon>Bacteria</taxon>
        <taxon>Bacillati</taxon>
        <taxon>Actinomycetota</taxon>
        <taxon>Actinomycetes</taxon>
        <taxon>Micrococcales</taxon>
        <taxon>Brevibacteriaceae</taxon>
        <taxon>Saxibacter</taxon>
    </lineage>
</organism>
<accession>A0ABY8QQP2</accession>
<name>A0ABY8QQP2_9MICO</name>
<sequence>MRLEEELRYGATPESVAALLAEPSFHEEVCRRTGSTNFSVSVDGSPETGDFTVSVNREASTAQLPDFARKFVGETIKVTQREFWTRAGADGSRTAEVDITLSGVPLKISASESLRPDSDGTIHAYAGELTSSMPFMGAKIESAAERVLRKALKEQESLVRERLAL</sequence>
<keyword evidence="2" id="KW-1185">Reference proteome</keyword>
<dbReference type="RefSeq" id="WP_349637459.1">
    <property type="nucleotide sequence ID" value="NZ_CP090958.1"/>
</dbReference>
<evidence type="ECO:0000313" key="2">
    <source>
        <dbReference type="Proteomes" id="UP001209083"/>
    </source>
</evidence>
<dbReference type="InterPro" id="IPR019639">
    <property type="entry name" value="DUF2505"/>
</dbReference>
<dbReference type="Pfam" id="PF10698">
    <property type="entry name" value="DUF2505"/>
    <property type="match status" value="1"/>
</dbReference>
<gene>
    <name evidence="1" type="ORF">LWF01_11105</name>
</gene>
<evidence type="ECO:0000313" key="1">
    <source>
        <dbReference type="EMBL" id="WGW10679.1"/>
    </source>
</evidence>
<dbReference type="EMBL" id="CP090958">
    <property type="protein sequence ID" value="WGW10679.1"/>
    <property type="molecule type" value="Genomic_DNA"/>
</dbReference>
<dbReference type="Proteomes" id="UP001209083">
    <property type="component" value="Chromosome"/>
</dbReference>